<dbReference type="PATRIC" id="fig|472175.3.peg.3412"/>
<organism evidence="4 5">
    <name type="scientific">Nitratireductor basaltis</name>
    <dbReference type="NCBI Taxonomy" id="472175"/>
    <lineage>
        <taxon>Bacteria</taxon>
        <taxon>Pseudomonadati</taxon>
        <taxon>Pseudomonadota</taxon>
        <taxon>Alphaproteobacteria</taxon>
        <taxon>Hyphomicrobiales</taxon>
        <taxon>Phyllobacteriaceae</taxon>
        <taxon>Nitratireductor</taxon>
    </lineage>
</organism>
<dbReference type="PANTHER" id="PTHR33375:SF1">
    <property type="entry name" value="CHROMOSOME-PARTITIONING PROTEIN PARB-RELATED"/>
    <property type="match status" value="1"/>
</dbReference>
<dbReference type="Pfam" id="PF02195">
    <property type="entry name" value="ParB_N"/>
    <property type="match status" value="1"/>
</dbReference>
<dbReference type="Gene3D" id="3.90.1530.30">
    <property type="match status" value="1"/>
</dbReference>
<evidence type="ECO:0000256" key="2">
    <source>
        <dbReference type="SAM" id="MobiDB-lite"/>
    </source>
</evidence>
<dbReference type="SUPFAM" id="SSF110849">
    <property type="entry name" value="ParB/Sulfiredoxin"/>
    <property type="match status" value="1"/>
</dbReference>
<dbReference type="RefSeq" id="WP_036486892.1">
    <property type="nucleotide sequence ID" value="NZ_JMQM01000003.1"/>
</dbReference>
<sequence length="362" mass="39538">MSKRKDHLKALFGSGPLPGEAPSPARAPETKSMPQDKADHAPAAKSAAPSAPAPGRTSSGAIKAMGLSLNSVNQELQEARALKESLARGEQVVEIDPARIDPSLVRDRLSHEDQGDEAFNALVESMRESGQQVPVLLRPHPTAQGRYQVAYGHRRVRACMRLERPVRAIVRELSDDELVLAQGKENTERRNLSFIEKAFFAHGLIAHGFDRGIVQNALSLHKAEMTRLLAVAGAVPADIARAIGPAPKAGRPRWLSLAEKLKSEAALEAAERIITSEAFQAAGSDERFKLLFAQLSKKPPQPRHGRPRDVTDGKGKVIARYIPGPKPRLEINEEAEPGFAEFLLKRMPGLIAQAQQAKRERR</sequence>
<dbReference type="Gene3D" id="1.10.10.2830">
    <property type="match status" value="1"/>
</dbReference>
<feature type="region of interest" description="Disordered" evidence="2">
    <location>
        <begin position="297"/>
        <end position="316"/>
    </location>
</feature>
<feature type="domain" description="ParB-like N-terminal" evidence="3">
    <location>
        <begin position="93"/>
        <end position="187"/>
    </location>
</feature>
<dbReference type="NCBIfam" id="TIGR03454">
    <property type="entry name" value="partition_RepB"/>
    <property type="match status" value="1"/>
</dbReference>
<evidence type="ECO:0000313" key="5">
    <source>
        <dbReference type="Proteomes" id="UP000053675"/>
    </source>
</evidence>
<dbReference type="SUPFAM" id="SSF109709">
    <property type="entry name" value="KorB DNA-binding domain-like"/>
    <property type="match status" value="1"/>
</dbReference>
<dbReference type="PANTHER" id="PTHR33375">
    <property type="entry name" value="CHROMOSOME-PARTITIONING PROTEIN PARB-RELATED"/>
    <property type="match status" value="1"/>
</dbReference>
<comment type="caution">
    <text evidence="4">The sequence shown here is derived from an EMBL/GenBank/DDBJ whole genome shotgun (WGS) entry which is preliminary data.</text>
</comment>
<evidence type="ECO:0000256" key="1">
    <source>
        <dbReference type="ARBA" id="ARBA00006295"/>
    </source>
</evidence>
<accession>A0A084U5G8</accession>
<dbReference type="Pfam" id="PF07506">
    <property type="entry name" value="RepB"/>
    <property type="match status" value="1"/>
</dbReference>
<reference evidence="4 5" key="1">
    <citation type="submission" date="2014-05" db="EMBL/GenBank/DDBJ databases">
        <title>Draft Genome Sequence of Nitratireductor basaltis Strain UMTGB225, A Marine Bacterium Isolated from Green Barrel Tunicate.</title>
        <authorList>
            <person name="Gan H.Y."/>
        </authorList>
    </citation>
    <scope>NUCLEOTIDE SEQUENCE [LARGE SCALE GENOMIC DNA]</scope>
    <source>
        <strain evidence="4 5">UMTGB225</strain>
    </source>
</reference>
<dbReference type="GO" id="GO:0007059">
    <property type="term" value="P:chromosome segregation"/>
    <property type="evidence" value="ECO:0007669"/>
    <property type="project" value="TreeGrafter"/>
</dbReference>
<dbReference type="OrthoDB" id="7908920at2"/>
<feature type="compositionally biased region" description="Low complexity" evidence="2">
    <location>
        <begin position="43"/>
        <end position="54"/>
    </location>
</feature>
<dbReference type="SMART" id="SM00470">
    <property type="entry name" value="ParB"/>
    <property type="match status" value="1"/>
</dbReference>
<comment type="similarity">
    <text evidence="1">Belongs to the ParB family.</text>
</comment>
<gene>
    <name evidence="4" type="ORF">EL18_03414</name>
</gene>
<dbReference type="InterPro" id="IPR017819">
    <property type="entry name" value="Plasmid_partition_RepB"/>
</dbReference>
<dbReference type="InterPro" id="IPR037972">
    <property type="entry name" value="RepB_N"/>
</dbReference>
<dbReference type="InterPro" id="IPR004437">
    <property type="entry name" value="ParB/RepB/Spo0J"/>
</dbReference>
<dbReference type="GO" id="GO:0003677">
    <property type="term" value="F:DNA binding"/>
    <property type="evidence" value="ECO:0007669"/>
    <property type="project" value="InterPro"/>
</dbReference>
<dbReference type="NCBIfam" id="TIGR00180">
    <property type="entry name" value="parB_part"/>
    <property type="match status" value="1"/>
</dbReference>
<dbReference type="InterPro" id="IPR036086">
    <property type="entry name" value="ParB/Sulfiredoxin_sf"/>
</dbReference>
<dbReference type="InterPro" id="IPR050336">
    <property type="entry name" value="Chromosome_partition/occlusion"/>
</dbReference>
<evidence type="ECO:0000313" key="4">
    <source>
        <dbReference type="EMBL" id="KFB08204.1"/>
    </source>
</evidence>
<dbReference type="eggNOG" id="COG1475">
    <property type="taxonomic scope" value="Bacteria"/>
</dbReference>
<evidence type="ECO:0000259" key="3">
    <source>
        <dbReference type="SMART" id="SM00470"/>
    </source>
</evidence>
<dbReference type="InterPro" id="IPR003115">
    <property type="entry name" value="ParB_N"/>
</dbReference>
<dbReference type="Proteomes" id="UP000053675">
    <property type="component" value="Unassembled WGS sequence"/>
</dbReference>
<dbReference type="CDD" id="cd16405">
    <property type="entry name" value="RepB_like_N"/>
    <property type="match status" value="1"/>
</dbReference>
<dbReference type="GO" id="GO:0005694">
    <property type="term" value="C:chromosome"/>
    <property type="evidence" value="ECO:0007669"/>
    <property type="project" value="TreeGrafter"/>
</dbReference>
<dbReference type="EMBL" id="JMQM01000003">
    <property type="protein sequence ID" value="KFB08204.1"/>
    <property type="molecule type" value="Genomic_DNA"/>
</dbReference>
<dbReference type="STRING" id="472175.EL18_03414"/>
<dbReference type="InterPro" id="IPR011111">
    <property type="entry name" value="Plasmid_RepB"/>
</dbReference>
<dbReference type="AlphaFoldDB" id="A0A084U5G8"/>
<name>A0A084U5G8_9HYPH</name>
<proteinExistence type="inferred from homology"/>
<feature type="region of interest" description="Disordered" evidence="2">
    <location>
        <begin position="1"/>
        <end position="61"/>
    </location>
</feature>
<keyword evidence="5" id="KW-1185">Reference proteome</keyword>
<protein>
    <submittedName>
        <fullName evidence="4">Smb01f11-replication protein</fullName>
    </submittedName>
</protein>